<proteinExistence type="predicted"/>
<reference evidence="1" key="1">
    <citation type="journal article" date="2021" name="Proc. Natl. Acad. Sci. U.S.A.">
        <title>A Catalog of Tens of Thousands of Viruses from Human Metagenomes Reveals Hidden Associations with Chronic Diseases.</title>
        <authorList>
            <person name="Tisza M.J."/>
            <person name="Buck C.B."/>
        </authorList>
    </citation>
    <scope>NUCLEOTIDE SEQUENCE</scope>
    <source>
        <strain evidence="1">CtzyE57</strain>
    </source>
</reference>
<accession>A0A8S5SH10</accession>
<protein>
    <submittedName>
        <fullName evidence="1">Uncharacterized protein</fullName>
    </submittedName>
</protein>
<name>A0A8S5SH10_9CAUD</name>
<dbReference type="EMBL" id="BK032592">
    <property type="protein sequence ID" value="DAF50123.1"/>
    <property type="molecule type" value="Genomic_DNA"/>
</dbReference>
<organism evidence="1">
    <name type="scientific">Siphoviridae sp. ctzyE57</name>
    <dbReference type="NCBI Taxonomy" id="2827982"/>
    <lineage>
        <taxon>Viruses</taxon>
        <taxon>Duplodnaviria</taxon>
        <taxon>Heunggongvirae</taxon>
        <taxon>Uroviricota</taxon>
        <taxon>Caudoviricetes</taxon>
    </lineage>
</organism>
<sequence length="45" mass="5297">MDDFVKRVREIHAGTQHEKDYLAMAECAKARFAQYRARKVKKNDA</sequence>
<evidence type="ECO:0000313" key="1">
    <source>
        <dbReference type="EMBL" id="DAF50123.1"/>
    </source>
</evidence>